<evidence type="ECO:0000313" key="9">
    <source>
        <dbReference type="Proteomes" id="UP000269793"/>
    </source>
</evidence>
<dbReference type="Pfam" id="PF04145">
    <property type="entry name" value="Ctr"/>
    <property type="match status" value="1"/>
</dbReference>
<keyword evidence="6" id="KW-0813">Transport</keyword>
<comment type="similarity">
    <text evidence="2 6">Belongs to the copper transporter (Ctr) (TC 1.A.56) family. SLC31A subfamily.</text>
</comment>
<keyword evidence="4" id="KW-1133">Transmembrane helix</keyword>
<protein>
    <recommendedName>
        <fullName evidence="6">Copper transport protein</fullName>
    </recommendedName>
</protein>
<dbReference type="EMBL" id="CP033151">
    <property type="protein sequence ID" value="AYO43436.1"/>
    <property type="molecule type" value="Genomic_DNA"/>
</dbReference>
<sequence>MATAFTGARPSDLFGRADSMGDMGDMPGMDGMGDMGDMPGMDGMDHGSHSGGGHDMGGMDMGHGPGCKLSMLGNWNTIGTCILTSSWYNDTHAKFAGTCIGVACWVILTEIVRRWSREFDRYIIAKATRDIVESQSTPTDRWITEKYKEDFDAEDHRAEVDRQGPGTFPSNVLTSFFHAPGRLSARGIPIHPTLVQQLVRALFYAVQFTSAYLLMLISMSYNGYILLSMMLGALVGHFVSSWDTLGYLSPSILKKGGKSTQSYAAVGPADNQEDVFMYMA</sequence>
<dbReference type="VEuPathDB" id="FungiDB:DNF11_2486"/>
<evidence type="ECO:0000256" key="5">
    <source>
        <dbReference type="ARBA" id="ARBA00023136"/>
    </source>
</evidence>
<evidence type="ECO:0000256" key="3">
    <source>
        <dbReference type="ARBA" id="ARBA00022692"/>
    </source>
</evidence>
<dbReference type="STRING" id="425264.A0A3G2S6H5"/>
<reference evidence="8 9" key="1">
    <citation type="submission" date="2018-10" db="EMBL/GenBank/DDBJ databases">
        <title>Complete genome sequence of Malassezia restricta CBS 7877.</title>
        <authorList>
            <person name="Morand S.C."/>
            <person name="Bertignac M."/>
            <person name="Iltis A."/>
            <person name="Kolder I."/>
            <person name="Pirovano W."/>
            <person name="Jourdain R."/>
            <person name="Clavaud C."/>
        </authorList>
    </citation>
    <scope>NUCLEOTIDE SEQUENCE [LARGE SCALE GENOMIC DNA]</scope>
    <source>
        <strain evidence="8 9">CBS 7877</strain>
    </source>
</reference>
<dbReference type="PANTHER" id="PTHR12483">
    <property type="entry name" value="SOLUTE CARRIER FAMILY 31 COPPER TRANSPORTERS"/>
    <property type="match status" value="1"/>
</dbReference>
<keyword evidence="9" id="KW-1185">Reference proteome</keyword>
<keyword evidence="3" id="KW-0812">Transmembrane</keyword>
<keyword evidence="6" id="KW-0406">Ion transport</keyword>
<organism evidence="8 9">
    <name type="scientific">Malassezia restricta (strain ATCC 96810 / NBRC 103918 / CBS 7877)</name>
    <name type="common">Seborrheic dermatitis infection agent</name>
    <dbReference type="NCBI Taxonomy" id="425264"/>
    <lineage>
        <taxon>Eukaryota</taxon>
        <taxon>Fungi</taxon>
        <taxon>Dikarya</taxon>
        <taxon>Basidiomycota</taxon>
        <taxon>Ustilaginomycotina</taxon>
        <taxon>Malasseziomycetes</taxon>
        <taxon>Malasseziales</taxon>
        <taxon>Malasseziaceae</taxon>
        <taxon>Malassezia</taxon>
    </lineage>
</organism>
<dbReference type="OrthoDB" id="161814at2759"/>
<evidence type="ECO:0000313" key="8">
    <source>
        <dbReference type="EMBL" id="AYO43436.1"/>
    </source>
</evidence>
<name>A0A3G2S6H5_MALR7</name>
<evidence type="ECO:0000256" key="4">
    <source>
        <dbReference type="ARBA" id="ARBA00022989"/>
    </source>
</evidence>
<comment type="subcellular location">
    <subcellularLocation>
        <location evidence="1 6">Membrane</location>
        <topology evidence="1 6">Multi-pass membrane protein</topology>
    </subcellularLocation>
</comment>
<evidence type="ECO:0000256" key="7">
    <source>
        <dbReference type="SAM" id="MobiDB-lite"/>
    </source>
</evidence>
<evidence type="ECO:0000256" key="2">
    <source>
        <dbReference type="ARBA" id="ARBA00006921"/>
    </source>
</evidence>
<dbReference type="Proteomes" id="UP000269793">
    <property type="component" value="Chromosome IV"/>
</dbReference>
<dbReference type="InterPro" id="IPR007274">
    <property type="entry name" value="Cop_transporter"/>
</dbReference>
<dbReference type="GO" id="GO:0016020">
    <property type="term" value="C:membrane"/>
    <property type="evidence" value="ECO:0007669"/>
    <property type="project" value="UniProtKB-SubCell"/>
</dbReference>
<keyword evidence="5 6" id="KW-0472">Membrane</keyword>
<keyword evidence="6" id="KW-0186">Copper</keyword>
<evidence type="ECO:0000256" key="6">
    <source>
        <dbReference type="RuleBase" id="RU367022"/>
    </source>
</evidence>
<gene>
    <name evidence="8" type="primary">CTR3</name>
    <name evidence="8" type="ORF">DNF11_2486</name>
</gene>
<dbReference type="AlphaFoldDB" id="A0A3G2S6H5"/>
<evidence type="ECO:0000256" key="1">
    <source>
        <dbReference type="ARBA" id="ARBA00004141"/>
    </source>
</evidence>
<dbReference type="PANTHER" id="PTHR12483:SF73">
    <property type="entry name" value="COPPER TRANSPORT PROTEIN CTR3"/>
    <property type="match status" value="1"/>
</dbReference>
<proteinExistence type="inferred from homology"/>
<dbReference type="GO" id="GO:0005375">
    <property type="term" value="F:copper ion transmembrane transporter activity"/>
    <property type="evidence" value="ECO:0007669"/>
    <property type="project" value="UniProtKB-UniRule"/>
</dbReference>
<feature type="region of interest" description="Disordered" evidence="7">
    <location>
        <begin position="31"/>
        <end position="57"/>
    </location>
</feature>
<accession>A0A3G2S6H5</accession>
<keyword evidence="6" id="KW-0187">Copper transport</keyword>